<evidence type="ECO:0000313" key="8">
    <source>
        <dbReference type="Proteomes" id="UP000077271"/>
    </source>
</evidence>
<evidence type="ECO:0000256" key="2">
    <source>
        <dbReference type="ARBA" id="ARBA00011738"/>
    </source>
</evidence>
<keyword evidence="5" id="KW-0812">Transmembrane</keyword>
<dbReference type="RefSeq" id="WP_063974604.1">
    <property type="nucleotide sequence ID" value="NZ_LQWZ01000009.1"/>
</dbReference>
<evidence type="ECO:0000256" key="4">
    <source>
        <dbReference type="ARBA" id="ARBA00023002"/>
    </source>
</evidence>
<dbReference type="OrthoDB" id="9806179at2"/>
<accession>A0A177KYM7</accession>
<reference evidence="7 8" key="1">
    <citation type="submission" date="2016-01" db="EMBL/GenBank/DDBJ databases">
        <title>Investigation of taxonomic status of Bacillus aminovorans.</title>
        <authorList>
            <person name="Verma A."/>
            <person name="Pal Y."/>
            <person name="Krishnamurthi S."/>
        </authorList>
    </citation>
    <scope>NUCLEOTIDE SEQUENCE [LARGE SCALE GENOMIC DNA]</scope>
    <source>
        <strain evidence="7 8">DSM 4337</strain>
    </source>
</reference>
<proteinExistence type="predicted"/>
<dbReference type="AlphaFoldDB" id="A0A177KYM7"/>
<evidence type="ECO:0000256" key="3">
    <source>
        <dbReference type="ARBA" id="ARBA00022630"/>
    </source>
</evidence>
<comment type="cofactor">
    <cofactor evidence="1">
        <name>FAD</name>
        <dbReference type="ChEBI" id="CHEBI:57692"/>
    </cofactor>
</comment>
<evidence type="ECO:0000259" key="6">
    <source>
        <dbReference type="Pfam" id="PF07992"/>
    </source>
</evidence>
<dbReference type="PRINTS" id="PR00368">
    <property type="entry name" value="FADPNR"/>
</dbReference>
<gene>
    <name evidence="7" type="ORF">AWH48_17920</name>
</gene>
<dbReference type="Pfam" id="PF07992">
    <property type="entry name" value="Pyr_redox_2"/>
    <property type="match status" value="1"/>
</dbReference>
<dbReference type="PANTHER" id="PTHR48105">
    <property type="entry name" value="THIOREDOXIN REDUCTASE 1-RELATED-RELATED"/>
    <property type="match status" value="1"/>
</dbReference>
<evidence type="ECO:0000256" key="5">
    <source>
        <dbReference type="SAM" id="Phobius"/>
    </source>
</evidence>
<keyword evidence="5" id="KW-0472">Membrane</keyword>
<dbReference type="InterPro" id="IPR023753">
    <property type="entry name" value="FAD/NAD-binding_dom"/>
</dbReference>
<organism evidence="7 8">
    <name type="scientific">Domibacillus aminovorans</name>
    <dbReference type="NCBI Taxonomy" id="29332"/>
    <lineage>
        <taxon>Bacteria</taxon>
        <taxon>Bacillati</taxon>
        <taxon>Bacillota</taxon>
        <taxon>Bacilli</taxon>
        <taxon>Bacillales</taxon>
        <taxon>Bacillaceae</taxon>
        <taxon>Domibacillus</taxon>
    </lineage>
</organism>
<comment type="caution">
    <text evidence="7">The sequence shown here is derived from an EMBL/GenBank/DDBJ whole genome shotgun (WGS) entry which is preliminary data.</text>
</comment>
<evidence type="ECO:0000313" key="7">
    <source>
        <dbReference type="EMBL" id="OAH58460.1"/>
    </source>
</evidence>
<evidence type="ECO:0000256" key="1">
    <source>
        <dbReference type="ARBA" id="ARBA00001974"/>
    </source>
</evidence>
<keyword evidence="3" id="KW-0285">Flavoprotein</keyword>
<keyword evidence="4" id="KW-0560">Oxidoreductase</keyword>
<keyword evidence="5" id="KW-1133">Transmembrane helix</keyword>
<dbReference type="EMBL" id="LQWZ01000009">
    <property type="protein sequence ID" value="OAH58460.1"/>
    <property type="molecule type" value="Genomic_DNA"/>
</dbReference>
<name>A0A177KYM7_9BACI</name>
<protein>
    <submittedName>
        <fullName evidence="7">Pyridine nucleotide-disulfide oxidoreductase</fullName>
    </submittedName>
</protein>
<sequence>MKKKREINILDVVIAGGGPAGLSAALVLGRSLKNVTVIDDGRPRNYVTAASHGFLTRDGIKPSELRKIAHEQLTKYQNVKITEDFIEKVEKKNNVFITTTKSGKTMVSKKIVFSTGMKDHLPAIDGLQEVYGKTVFHCPYCDGWERRDEPLAVFGNGKGLLPFIKLIYNWSEDLIAFTNGTADITKEEKQELIQHNIPLIESPIIEFQSTKGNLERIILQNGDAVRRKGGFWVTTNEQQASMIPALLGVPLNENGEYETGDHGQTNIKGLSIVGDAKNSFTSLIGAAEQGYEIGVKINGELAEEKWADKLL</sequence>
<dbReference type="InterPro" id="IPR036188">
    <property type="entry name" value="FAD/NAD-bd_sf"/>
</dbReference>
<dbReference type="SUPFAM" id="SSF51905">
    <property type="entry name" value="FAD/NAD(P)-binding domain"/>
    <property type="match status" value="1"/>
</dbReference>
<comment type="subunit">
    <text evidence="2">Homodimer.</text>
</comment>
<dbReference type="Proteomes" id="UP000077271">
    <property type="component" value="Unassembled WGS sequence"/>
</dbReference>
<dbReference type="Gene3D" id="3.50.50.60">
    <property type="entry name" value="FAD/NAD(P)-binding domain"/>
    <property type="match status" value="2"/>
</dbReference>
<dbReference type="GO" id="GO:0016491">
    <property type="term" value="F:oxidoreductase activity"/>
    <property type="evidence" value="ECO:0007669"/>
    <property type="project" value="UniProtKB-KW"/>
</dbReference>
<dbReference type="PRINTS" id="PR00469">
    <property type="entry name" value="PNDRDTASEII"/>
</dbReference>
<feature type="transmembrane region" description="Helical" evidence="5">
    <location>
        <begin position="7"/>
        <end position="28"/>
    </location>
</feature>
<feature type="domain" description="FAD/NAD(P)-binding" evidence="6">
    <location>
        <begin position="11"/>
        <end position="157"/>
    </location>
</feature>
<dbReference type="InterPro" id="IPR050097">
    <property type="entry name" value="Ferredoxin-NADP_redctase_2"/>
</dbReference>